<dbReference type="PANTHER" id="PTHR24369">
    <property type="entry name" value="ANTIGEN BSP, PUTATIVE-RELATED"/>
    <property type="match status" value="1"/>
</dbReference>
<accession>A0A813ZA48</accession>
<dbReference type="Proteomes" id="UP000663877">
    <property type="component" value="Unassembled WGS sequence"/>
</dbReference>
<comment type="caution">
    <text evidence="7">The sequence shown here is derived from an EMBL/GenBank/DDBJ whole genome shotgun (WGS) entry which is preliminary data.</text>
</comment>
<dbReference type="EMBL" id="CAJNOI010000035">
    <property type="protein sequence ID" value="CAF0897072.1"/>
    <property type="molecule type" value="Genomic_DNA"/>
</dbReference>
<reference evidence="7" key="1">
    <citation type="submission" date="2021-02" db="EMBL/GenBank/DDBJ databases">
        <authorList>
            <person name="Nowell W R."/>
        </authorList>
    </citation>
    <scope>NUCLEOTIDE SEQUENCE</scope>
</reference>
<organism evidence="7 10">
    <name type="scientific">Adineta steineri</name>
    <dbReference type="NCBI Taxonomy" id="433720"/>
    <lineage>
        <taxon>Eukaryota</taxon>
        <taxon>Metazoa</taxon>
        <taxon>Spiralia</taxon>
        <taxon>Gnathifera</taxon>
        <taxon>Rotifera</taxon>
        <taxon>Eurotatoria</taxon>
        <taxon>Bdelloidea</taxon>
        <taxon>Adinetida</taxon>
        <taxon>Adinetidae</taxon>
        <taxon>Adineta</taxon>
    </lineage>
</organism>
<evidence type="ECO:0000313" key="9">
    <source>
        <dbReference type="Proteomes" id="UP000663832"/>
    </source>
</evidence>
<dbReference type="PANTHER" id="PTHR24369:SF210">
    <property type="entry name" value="CHAOPTIN-RELATED"/>
    <property type="match status" value="1"/>
</dbReference>
<dbReference type="EMBL" id="CAJNOM010000870">
    <property type="protein sequence ID" value="CAF1573480.1"/>
    <property type="molecule type" value="Genomic_DNA"/>
</dbReference>
<dbReference type="SUPFAM" id="SSF52058">
    <property type="entry name" value="L domain-like"/>
    <property type="match status" value="1"/>
</dbReference>
<dbReference type="GO" id="GO:0005886">
    <property type="term" value="C:plasma membrane"/>
    <property type="evidence" value="ECO:0007669"/>
    <property type="project" value="TreeGrafter"/>
</dbReference>
<keyword evidence="5" id="KW-1133">Transmembrane helix</keyword>
<feature type="signal peptide" evidence="6">
    <location>
        <begin position="1"/>
        <end position="24"/>
    </location>
</feature>
<protein>
    <submittedName>
        <fullName evidence="7">Uncharacterized protein</fullName>
    </submittedName>
</protein>
<feature type="region of interest" description="Disordered" evidence="4">
    <location>
        <begin position="372"/>
        <end position="410"/>
    </location>
</feature>
<sequence>MQRNTLRTYFILIFTSLLIKSTHSIILTNLCSGTSCNCTLTDYIDLEIICDPAINITEIPIIINNTFQTNVTQLRVASSISGMRGPLTVLPVDISISYPNIAILDLSFNMISGFLNTSKLESLGLNLLQVDFSNNFITEIDINFFNGNINLQSIDFSQNNLTTMPMIDAKVFLNFSTTIQSMNFSYNQITDVDLWPLFVKTQNTMTIDLSHNLIRNYTNEIPISLSQFTETPDPRYFYVNDNQIERISDLLLEQYGACETSSFLGIAYFVVGISNMLVTNNPLICDCQSYYLITYINDQINDFPEINHRTALLTQATCTSPSSTIGQKYIFSNFTESNACINYTLPDITDIFCSVYANETITTLSPPTYWPTTTTTTSTTSTTGINGNLTTTNSEGGNNSSNNQANSSSNSTSPSWYIILGIVLGLALIIFLIVLSIFLCKDRLLPKHFRSKLLNNRNNNLNNSYEPMNPSSEASSQKLFPLHGIQPRRASLATSTDGQDNRILQLGNNGSAYLNHTSLNDHHDYPNQETQTSFQITRSKPPPGPKRDSQRNLPKNSNRKRQSSPLQLNSVATNTANGIKGIPISSVSLKISPSNSNTSELNVTSIPLVPSKRAKILPQVKNGVYADSKNTNLLNTSASAVITNERQRRRSSLWLRRQYQNKITPPPARPQSMVTQKTDFNQEKSTNEIDTSIPTMESLTKKSSKPTRTLPLLNITVVPAWIDDNIDKQ</sequence>
<dbReference type="InterPro" id="IPR032675">
    <property type="entry name" value="LRR_dom_sf"/>
</dbReference>
<dbReference type="OrthoDB" id="676979at2759"/>
<feature type="chain" id="PRO_5036223679" evidence="6">
    <location>
        <begin position="25"/>
        <end position="729"/>
    </location>
</feature>
<feature type="compositionally biased region" description="Polar residues" evidence="4">
    <location>
        <begin position="527"/>
        <end position="538"/>
    </location>
</feature>
<dbReference type="AlphaFoldDB" id="A0A813ZA48"/>
<keyword evidence="3" id="KW-0677">Repeat</keyword>
<evidence type="ECO:0000313" key="8">
    <source>
        <dbReference type="EMBL" id="CAF1573480.1"/>
    </source>
</evidence>
<proteinExistence type="predicted"/>
<evidence type="ECO:0000256" key="6">
    <source>
        <dbReference type="SAM" id="SignalP"/>
    </source>
</evidence>
<keyword evidence="1" id="KW-0433">Leucine-rich repeat</keyword>
<keyword evidence="9" id="KW-1185">Reference proteome</keyword>
<keyword evidence="5" id="KW-0812">Transmembrane</keyword>
<gene>
    <name evidence="7" type="ORF">BJG266_LOCUS10271</name>
    <name evidence="8" type="ORF">QVE165_LOCUS49109</name>
</gene>
<keyword evidence="2 6" id="KW-0732">Signal</keyword>
<evidence type="ECO:0000313" key="7">
    <source>
        <dbReference type="EMBL" id="CAF0897072.1"/>
    </source>
</evidence>
<evidence type="ECO:0000256" key="1">
    <source>
        <dbReference type="ARBA" id="ARBA00022614"/>
    </source>
</evidence>
<evidence type="ECO:0000256" key="5">
    <source>
        <dbReference type="SAM" id="Phobius"/>
    </source>
</evidence>
<feature type="region of interest" description="Disordered" evidence="4">
    <location>
        <begin position="515"/>
        <end position="568"/>
    </location>
</feature>
<evidence type="ECO:0000256" key="2">
    <source>
        <dbReference type="ARBA" id="ARBA00022729"/>
    </source>
</evidence>
<dbReference type="InterPro" id="IPR050541">
    <property type="entry name" value="LRR_TM_domain-containing"/>
</dbReference>
<dbReference type="Gene3D" id="3.80.10.10">
    <property type="entry name" value="Ribonuclease Inhibitor"/>
    <property type="match status" value="2"/>
</dbReference>
<evidence type="ECO:0000256" key="4">
    <source>
        <dbReference type="SAM" id="MobiDB-lite"/>
    </source>
</evidence>
<feature type="transmembrane region" description="Helical" evidence="5">
    <location>
        <begin position="416"/>
        <end position="440"/>
    </location>
</feature>
<keyword evidence="5" id="KW-0472">Membrane</keyword>
<evidence type="ECO:0000313" key="10">
    <source>
        <dbReference type="Proteomes" id="UP000663877"/>
    </source>
</evidence>
<name>A0A813ZA48_9BILA</name>
<evidence type="ECO:0000256" key="3">
    <source>
        <dbReference type="ARBA" id="ARBA00022737"/>
    </source>
</evidence>
<dbReference type="Proteomes" id="UP000663832">
    <property type="component" value="Unassembled WGS sequence"/>
</dbReference>